<evidence type="ECO:0000256" key="1">
    <source>
        <dbReference type="ARBA" id="ARBA00008945"/>
    </source>
</evidence>
<dbReference type="PROSITE" id="PS50881">
    <property type="entry name" value="S5_DSRBD"/>
    <property type="match status" value="1"/>
</dbReference>
<comment type="subunit">
    <text evidence="7">Part of the 30S ribosomal subunit. Contacts proteins S4 and S8.</text>
</comment>
<accession>A0ABU4G8R5</accession>
<dbReference type="HAMAP" id="MF_01307_B">
    <property type="entry name" value="Ribosomal_uS5_B"/>
    <property type="match status" value="1"/>
</dbReference>
<comment type="caution">
    <text evidence="10">The sequence shown here is derived from an EMBL/GenBank/DDBJ whole genome shotgun (WGS) entry which is preliminary data.</text>
</comment>
<comment type="similarity">
    <text evidence="1 7 8">Belongs to the universal ribosomal protein uS5 family.</text>
</comment>
<dbReference type="EMBL" id="JAUBDI010000007">
    <property type="protein sequence ID" value="MDW0113369.1"/>
    <property type="molecule type" value="Genomic_DNA"/>
</dbReference>
<dbReference type="Gene3D" id="3.30.160.20">
    <property type="match status" value="1"/>
</dbReference>
<evidence type="ECO:0000256" key="6">
    <source>
        <dbReference type="ARBA" id="ARBA00035255"/>
    </source>
</evidence>
<organism evidence="10 11">
    <name type="scientific">Sporosarcina saromensis</name>
    <dbReference type="NCBI Taxonomy" id="359365"/>
    <lineage>
        <taxon>Bacteria</taxon>
        <taxon>Bacillati</taxon>
        <taxon>Bacillota</taxon>
        <taxon>Bacilli</taxon>
        <taxon>Bacillales</taxon>
        <taxon>Caryophanaceae</taxon>
        <taxon>Sporosarcina</taxon>
    </lineage>
</organism>
<keyword evidence="3 7" id="KW-0694">RNA-binding</keyword>
<keyword evidence="4 7" id="KW-0689">Ribosomal protein</keyword>
<evidence type="ECO:0000256" key="7">
    <source>
        <dbReference type="HAMAP-Rule" id="MF_01307"/>
    </source>
</evidence>
<dbReference type="SUPFAM" id="SSF54211">
    <property type="entry name" value="Ribosomal protein S5 domain 2-like"/>
    <property type="match status" value="1"/>
</dbReference>
<feature type="domain" description="S5 DRBM" evidence="9">
    <location>
        <begin position="11"/>
        <end position="74"/>
    </location>
</feature>
<sequence length="166" mass="17751">MRRNDQNRSEFEERVVTINRVAKVVKGGRRFRFTALVVVGDKNGRVGFGTGKAQEVPDAIRKAIEDAKKNLIEVPMVKGTTPHEILGRFGAGTILIKPAAPGTGVIAGGPVRAVLELAGITDILSKSLGSSTPINMVRATIEGLKNLKRAEDVAKLRGKSVEELLG</sequence>
<keyword evidence="5 7" id="KW-0687">Ribonucleoprotein</keyword>
<dbReference type="RefSeq" id="WP_317943672.1">
    <property type="nucleotide sequence ID" value="NZ_JAUBDI010000007.1"/>
</dbReference>
<name>A0ABU4G8R5_9BACL</name>
<keyword evidence="2 7" id="KW-0699">rRNA-binding</keyword>
<dbReference type="InterPro" id="IPR013810">
    <property type="entry name" value="Ribosomal_uS5_N"/>
</dbReference>
<dbReference type="Pfam" id="PF00333">
    <property type="entry name" value="Ribosomal_S5"/>
    <property type="match status" value="1"/>
</dbReference>
<dbReference type="InterPro" id="IPR005324">
    <property type="entry name" value="Ribosomal_uS5_C"/>
</dbReference>
<evidence type="ECO:0000313" key="10">
    <source>
        <dbReference type="EMBL" id="MDW0113369.1"/>
    </source>
</evidence>
<dbReference type="PANTHER" id="PTHR48277">
    <property type="entry name" value="MITOCHONDRIAL RIBOSOMAL PROTEIN S5"/>
    <property type="match status" value="1"/>
</dbReference>
<evidence type="ECO:0000256" key="2">
    <source>
        <dbReference type="ARBA" id="ARBA00022730"/>
    </source>
</evidence>
<gene>
    <name evidence="7 10" type="primary">rpsE</name>
    <name evidence="10" type="ORF">QT711_09240</name>
</gene>
<proteinExistence type="inferred from homology"/>
<evidence type="ECO:0000256" key="4">
    <source>
        <dbReference type="ARBA" id="ARBA00022980"/>
    </source>
</evidence>
<protein>
    <recommendedName>
        <fullName evidence="6 7">Small ribosomal subunit protein uS5</fullName>
    </recommendedName>
</protein>
<dbReference type="SUPFAM" id="SSF54768">
    <property type="entry name" value="dsRNA-binding domain-like"/>
    <property type="match status" value="1"/>
</dbReference>
<comment type="function">
    <text evidence="7">With S4 and S12 plays an important role in translational accuracy.</text>
</comment>
<dbReference type="PROSITE" id="PS00585">
    <property type="entry name" value="RIBOSOMAL_S5"/>
    <property type="match status" value="1"/>
</dbReference>
<dbReference type="Proteomes" id="UP001282284">
    <property type="component" value="Unassembled WGS sequence"/>
</dbReference>
<evidence type="ECO:0000256" key="3">
    <source>
        <dbReference type="ARBA" id="ARBA00022884"/>
    </source>
</evidence>
<dbReference type="InterPro" id="IPR018192">
    <property type="entry name" value="Ribosomal_uS5_N_CS"/>
</dbReference>
<dbReference type="Pfam" id="PF03719">
    <property type="entry name" value="Ribosomal_S5_C"/>
    <property type="match status" value="1"/>
</dbReference>
<evidence type="ECO:0000256" key="5">
    <source>
        <dbReference type="ARBA" id="ARBA00023274"/>
    </source>
</evidence>
<dbReference type="InterPro" id="IPR020568">
    <property type="entry name" value="Ribosomal_Su5_D2-typ_SF"/>
</dbReference>
<dbReference type="InterPro" id="IPR005712">
    <property type="entry name" value="Ribosomal_uS5_bac-type"/>
</dbReference>
<dbReference type="GO" id="GO:0005840">
    <property type="term" value="C:ribosome"/>
    <property type="evidence" value="ECO:0007669"/>
    <property type="project" value="UniProtKB-KW"/>
</dbReference>
<evidence type="ECO:0000256" key="8">
    <source>
        <dbReference type="RuleBase" id="RU003823"/>
    </source>
</evidence>
<dbReference type="NCBIfam" id="TIGR01021">
    <property type="entry name" value="rpsE_bact"/>
    <property type="match status" value="1"/>
</dbReference>
<comment type="function">
    <text evidence="7">Located at the back of the 30S subunit body where it stabilizes the conformation of the head with respect to the body.</text>
</comment>
<evidence type="ECO:0000259" key="9">
    <source>
        <dbReference type="PROSITE" id="PS50881"/>
    </source>
</evidence>
<evidence type="ECO:0000313" key="11">
    <source>
        <dbReference type="Proteomes" id="UP001282284"/>
    </source>
</evidence>
<reference evidence="10 11" key="1">
    <citation type="submission" date="2023-06" db="EMBL/GenBank/DDBJ databases">
        <title>Sporosarcina sp. nov., isolated from Korean traditional fermented seafood 'Jeotgal'.</title>
        <authorList>
            <person name="Yang A.I."/>
            <person name="Shin N.-R."/>
        </authorList>
    </citation>
    <scope>NUCLEOTIDE SEQUENCE [LARGE SCALE GENOMIC DNA]</scope>
    <source>
        <strain evidence="10 11">KCTC13119</strain>
    </source>
</reference>
<comment type="domain">
    <text evidence="7">The N-terminal domain interacts with the head of the 30S subunit; the C-terminal domain interacts with the body and contacts protein S4. The interaction surface between S4 and S5 is involved in control of translational fidelity.</text>
</comment>
<dbReference type="InterPro" id="IPR014721">
    <property type="entry name" value="Ribsml_uS5_D2-typ_fold_subgr"/>
</dbReference>
<dbReference type="Gene3D" id="3.30.230.10">
    <property type="match status" value="1"/>
</dbReference>
<dbReference type="InterPro" id="IPR000851">
    <property type="entry name" value="Ribosomal_uS5"/>
</dbReference>
<keyword evidence="11" id="KW-1185">Reference proteome</keyword>
<dbReference type="PANTHER" id="PTHR48277:SF1">
    <property type="entry name" value="MITOCHONDRIAL RIBOSOMAL PROTEIN S5"/>
    <property type="match status" value="1"/>
</dbReference>